<dbReference type="Proteomes" id="UP000070376">
    <property type="component" value="Unassembled WGS sequence"/>
</dbReference>
<evidence type="ECO:0000256" key="4">
    <source>
        <dbReference type="ARBA" id="ARBA00035135"/>
    </source>
</evidence>
<comment type="caution">
    <text evidence="8">The sequence shown here is derived from an EMBL/GenBank/DDBJ whole genome shotgun (WGS) entry which is preliminary data.</text>
</comment>
<dbReference type="PROSITE" id="PS01181">
    <property type="entry name" value="RIBOSOMAL_S21"/>
    <property type="match status" value="1"/>
</dbReference>
<gene>
    <name evidence="5" type="primary">rpsU</name>
    <name evidence="8" type="ORF">HMPREF3213_01117</name>
</gene>
<dbReference type="AlphaFoldDB" id="A0A133KWS0"/>
<feature type="region of interest" description="Disordered" evidence="7">
    <location>
        <begin position="97"/>
        <end position="118"/>
    </location>
</feature>
<dbReference type="PRINTS" id="PR00976">
    <property type="entry name" value="RIBOSOMALS21"/>
</dbReference>
<comment type="similarity">
    <text evidence="1 5 6">Belongs to the bacterial ribosomal protein bS21 family.</text>
</comment>
<accession>A0A133KWS0</accession>
<dbReference type="InterPro" id="IPR001911">
    <property type="entry name" value="Ribosomal_bS21"/>
</dbReference>
<reference evidence="9" key="1">
    <citation type="submission" date="2016-01" db="EMBL/GenBank/DDBJ databases">
        <authorList>
            <person name="Mitreva M."/>
            <person name="Pepin K.H."/>
            <person name="Mihindukulasuriya K.A."/>
            <person name="Fulton R."/>
            <person name="Fronick C."/>
            <person name="O'Laughlin M."/>
            <person name="Miner T."/>
            <person name="Herter B."/>
            <person name="Rosa B.A."/>
            <person name="Cordes M."/>
            <person name="Tomlinson C."/>
            <person name="Wollam A."/>
            <person name="Palsikar V.B."/>
            <person name="Mardis E.R."/>
            <person name="Wilson R.K."/>
        </authorList>
    </citation>
    <scope>NUCLEOTIDE SEQUENCE [LARGE SCALE GENOMIC DNA]</scope>
    <source>
        <strain evidence="9">GED7749B</strain>
    </source>
</reference>
<dbReference type="GO" id="GO:0006412">
    <property type="term" value="P:translation"/>
    <property type="evidence" value="ECO:0007669"/>
    <property type="project" value="UniProtKB-UniRule"/>
</dbReference>
<dbReference type="EMBL" id="LRPN01000033">
    <property type="protein sequence ID" value="KWZ84058.1"/>
    <property type="molecule type" value="Genomic_DNA"/>
</dbReference>
<dbReference type="GO" id="GO:0005840">
    <property type="term" value="C:ribosome"/>
    <property type="evidence" value="ECO:0007669"/>
    <property type="project" value="UniProtKB-KW"/>
</dbReference>
<dbReference type="InterPro" id="IPR038380">
    <property type="entry name" value="Ribosomal_bS21_sf"/>
</dbReference>
<name>A0A133KWS0_HEYCO</name>
<dbReference type="Gene3D" id="1.20.5.1150">
    <property type="entry name" value="Ribosomal protein S8"/>
    <property type="match status" value="1"/>
</dbReference>
<evidence type="ECO:0000256" key="1">
    <source>
        <dbReference type="ARBA" id="ARBA00006640"/>
    </source>
</evidence>
<evidence type="ECO:0000256" key="7">
    <source>
        <dbReference type="SAM" id="MobiDB-lite"/>
    </source>
</evidence>
<keyword evidence="2 5" id="KW-0689">Ribosomal protein</keyword>
<protein>
    <recommendedName>
        <fullName evidence="4 5">Small ribosomal subunit protein bS21</fullName>
    </recommendedName>
</protein>
<evidence type="ECO:0000313" key="8">
    <source>
        <dbReference type="EMBL" id="KWZ84058.1"/>
    </source>
</evidence>
<evidence type="ECO:0000256" key="6">
    <source>
        <dbReference type="RuleBase" id="RU000667"/>
    </source>
</evidence>
<sequence length="118" mass="13671">MISIIPKGGTGGANKQKPNHERQGANVDRLWRILYNNKVHGLLNLTCNRLCSEGGKEMSKTVVRKNESLDDALRRFKRTVSKTGTLQEYRKREFYEKPSVRRKKKSEAARKAAKKRKW</sequence>
<evidence type="ECO:0000313" key="9">
    <source>
        <dbReference type="Proteomes" id="UP000070376"/>
    </source>
</evidence>
<evidence type="ECO:0000256" key="2">
    <source>
        <dbReference type="ARBA" id="ARBA00022980"/>
    </source>
</evidence>
<dbReference type="NCBIfam" id="TIGR00030">
    <property type="entry name" value="S21p"/>
    <property type="match status" value="1"/>
</dbReference>
<proteinExistence type="inferred from homology"/>
<evidence type="ECO:0000256" key="5">
    <source>
        <dbReference type="HAMAP-Rule" id="MF_00358"/>
    </source>
</evidence>
<evidence type="ECO:0000256" key="3">
    <source>
        <dbReference type="ARBA" id="ARBA00023274"/>
    </source>
</evidence>
<dbReference type="PANTHER" id="PTHR21109:SF22">
    <property type="entry name" value="SMALL RIBOSOMAL SUBUNIT PROTEIN BS21"/>
    <property type="match status" value="1"/>
</dbReference>
<dbReference type="GO" id="GO:1990904">
    <property type="term" value="C:ribonucleoprotein complex"/>
    <property type="evidence" value="ECO:0007669"/>
    <property type="project" value="UniProtKB-KW"/>
</dbReference>
<feature type="region of interest" description="Disordered" evidence="7">
    <location>
        <begin position="1"/>
        <end position="25"/>
    </location>
</feature>
<dbReference type="InterPro" id="IPR018278">
    <property type="entry name" value="Ribosomal_bS21_CS"/>
</dbReference>
<dbReference type="HAMAP" id="MF_00358">
    <property type="entry name" value="Ribosomal_bS21"/>
    <property type="match status" value="1"/>
</dbReference>
<dbReference type="PATRIC" id="fig|1398.22.peg.1127"/>
<dbReference type="PANTHER" id="PTHR21109">
    <property type="entry name" value="MITOCHONDRIAL 28S RIBOSOMAL PROTEIN S21"/>
    <property type="match status" value="1"/>
</dbReference>
<dbReference type="Pfam" id="PF01165">
    <property type="entry name" value="Ribosomal_S21"/>
    <property type="match status" value="1"/>
</dbReference>
<dbReference type="GO" id="GO:0003735">
    <property type="term" value="F:structural constituent of ribosome"/>
    <property type="evidence" value="ECO:0007669"/>
    <property type="project" value="InterPro"/>
</dbReference>
<keyword evidence="3 5" id="KW-0687">Ribonucleoprotein</keyword>
<feature type="compositionally biased region" description="Basic residues" evidence="7">
    <location>
        <begin position="100"/>
        <end position="118"/>
    </location>
</feature>
<organism evidence="8 9">
    <name type="scientific">Heyndrickxia coagulans</name>
    <name type="common">Weizmannia coagulans</name>
    <dbReference type="NCBI Taxonomy" id="1398"/>
    <lineage>
        <taxon>Bacteria</taxon>
        <taxon>Bacillati</taxon>
        <taxon>Bacillota</taxon>
        <taxon>Bacilli</taxon>
        <taxon>Bacillales</taxon>
        <taxon>Bacillaceae</taxon>
        <taxon>Heyndrickxia</taxon>
    </lineage>
</organism>